<name>A0A6C0JW19_9ZZZZ</name>
<protein>
    <submittedName>
        <fullName evidence="1">Uncharacterized protein</fullName>
    </submittedName>
</protein>
<evidence type="ECO:0000313" key="1">
    <source>
        <dbReference type="EMBL" id="QHU09945.1"/>
    </source>
</evidence>
<proteinExistence type="predicted"/>
<dbReference type="AlphaFoldDB" id="A0A6C0JW19"/>
<organism evidence="1">
    <name type="scientific">viral metagenome</name>
    <dbReference type="NCBI Taxonomy" id="1070528"/>
    <lineage>
        <taxon>unclassified sequences</taxon>
        <taxon>metagenomes</taxon>
        <taxon>organismal metagenomes</taxon>
    </lineage>
</organism>
<reference evidence="1" key="1">
    <citation type="journal article" date="2020" name="Nature">
        <title>Giant virus diversity and host interactions through global metagenomics.</title>
        <authorList>
            <person name="Schulz F."/>
            <person name="Roux S."/>
            <person name="Paez-Espino D."/>
            <person name="Jungbluth S."/>
            <person name="Walsh D.A."/>
            <person name="Denef V.J."/>
            <person name="McMahon K.D."/>
            <person name="Konstantinidis K.T."/>
            <person name="Eloe-Fadrosh E.A."/>
            <person name="Kyrpides N.C."/>
            <person name="Woyke T."/>
        </authorList>
    </citation>
    <scope>NUCLEOTIDE SEQUENCE</scope>
    <source>
        <strain evidence="1">GVMAG-S-1101164-164</strain>
    </source>
</reference>
<sequence>MSSADHQNYTNARMGLFAASEARDAACDAARYQATITQMAAGRVSYEYMDSEAYAAAVAAEEAYQRAFVVYTSAKLAFERAVKLRKEVKRIALLEKKKNSPFERYIRSVQDWTVKRRKNRGVE</sequence>
<accession>A0A6C0JW19</accession>
<dbReference type="EMBL" id="MN740748">
    <property type="protein sequence ID" value="QHU09945.1"/>
    <property type="molecule type" value="Genomic_DNA"/>
</dbReference>